<reference evidence="4" key="2">
    <citation type="submission" date="2020-09" db="EMBL/GenBank/DDBJ databases">
        <authorList>
            <person name="Sun Q."/>
            <person name="Zhou Y."/>
        </authorList>
    </citation>
    <scope>NUCLEOTIDE SEQUENCE</scope>
    <source>
        <strain evidence="4">CGMCC 1.12754</strain>
    </source>
</reference>
<evidence type="ECO:0000256" key="1">
    <source>
        <dbReference type="ARBA" id="ARBA00008950"/>
    </source>
</evidence>
<keyword evidence="5" id="KW-1185">Reference proteome</keyword>
<sequence length="169" mass="19351">MPKVLIVSDSHSLTNEVTQIKERHRVDYMIHCGDSELDMDASELEGFLKVAGNCDFDNRYPNEQVTEIENVNFFVTHGHLYNVKSNLLNLAYRSKEYNAQVVCFGHTHIAGAEKSGNQLFINPGSIRQPRNRVEKTYAILEWDMLDDVYVTFYSLSGDTVDELNFHTSI</sequence>
<organism evidence="4 5">
    <name type="scientific">Virgibacillus oceani</name>
    <dbReference type="NCBI Taxonomy" id="1479511"/>
    <lineage>
        <taxon>Bacteria</taxon>
        <taxon>Bacillati</taxon>
        <taxon>Bacillota</taxon>
        <taxon>Bacilli</taxon>
        <taxon>Bacillales</taxon>
        <taxon>Bacillaceae</taxon>
        <taxon>Virgibacillus</taxon>
    </lineage>
</organism>
<comment type="cofactor">
    <cofactor evidence="2">
        <name>a divalent metal cation</name>
        <dbReference type="ChEBI" id="CHEBI:60240"/>
    </cofactor>
</comment>
<dbReference type="SUPFAM" id="SSF56300">
    <property type="entry name" value="Metallo-dependent phosphatases"/>
    <property type="match status" value="1"/>
</dbReference>
<protein>
    <recommendedName>
        <fullName evidence="2">Phosphoesterase</fullName>
        <ecNumber evidence="2">3.1.4.-</ecNumber>
    </recommendedName>
</protein>
<dbReference type="InterPro" id="IPR000979">
    <property type="entry name" value="Phosphodiesterase_MJ0936/Vps29"/>
</dbReference>
<keyword evidence="2" id="KW-0479">Metal-binding</keyword>
<dbReference type="Pfam" id="PF12850">
    <property type="entry name" value="Metallophos_2"/>
    <property type="match status" value="1"/>
</dbReference>
<feature type="domain" description="Calcineurin-like phosphoesterase" evidence="3">
    <location>
        <begin position="3"/>
        <end position="142"/>
    </location>
</feature>
<comment type="caution">
    <text evidence="4">The sequence shown here is derived from an EMBL/GenBank/DDBJ whole genome shotgun (WGS) entry which is preliminary data.</text>
</comment>
<evidence type="ECO:0000313" key="5">
    <source>
        <dbReference type="Proteomes" id="UP000622860"/>
    </source>
</evidence>
<dbReference type="EC" id="3.1.4.-" evidence="2"/>
<evidence type="ECO:0000313" key="4">
    <source>
        <dbReference type="EMBL" id="GGG62303.1"/>
    </source>
</evidence>
<evidence type="ECO:0000259" key="3">
    <source>
        <dbReference type="Pfam" id="PF12850"/>
    </source>
</evidence>
<evidence type="ECO:0000256" key="2">
    <source>
        <dbReference type="RuleBase" id="RU362039"/>
    </source>
</evidence>
<proteinExistence type="inferred from homology"/>
<dbReference type="InterPro" id="IPR024654">
    <property type="entry name" value="Calcineurin-like_PHP_lpxH"/>
</dbReference>
<dbReference type="AlphaFoldDB" id="A0A917GYZ0"/>
<dbReference type="InterPro" id="IPR041802">
    <property type="entry name" value="MPP_YfcE"/>
</dbReference>
<dbReference type="NCBIfam" id="TIGR00040">
    <property type="entry name" value="yfcE"/>
    <property type="match status" value="1"/>
</dbReference>
<dbReference type="Gene3D" id="3.60.21.10">
    <property type="match status" value="1"/>
</dbReference>
<dbReference type="GO" id="GO:0016787">
    <property type="term" value="F:hydrolase activity"/>
    <property type="evidence" value="ECO:0007669"/>
    <property type="project" value="UniProtKB-UniRule"/>
</dbReference>
<name>A0A917GYZ0_9BACI</name>
<reference evidence="4" key="1">
    <citation type="journal article" date="2014" name="Int. J. Syst. Evol. Microbiol.">
        <title>Complete genome sequence of Corynebacterium casei LMG S-19264T (=DSM 44701T), isolated from a smear-ripened cheese.</title>
        <authorList>
            <consortium name="US DOE Joint Genome Institute (JGI-PGF)"/>
            <person name="Walter F."/>
            <person name="Albersmeier A."/>
            <person name="Kalinowski J."/>
            <person name="Ruckert C."/>
        </authorList>
    </citation>
    <scope>NUCLEOTIDE SEQUENCE</scope>
    <source>
        <strain evidence="4">CGMCC 1.12754</strain>
    </source>
</reference>
<dbReference type="CDD" id="cd00841">
    <property type="entry name" value="MPP_YfcE"/>
    <property type="match status" value="1"/>
</dbReference>
<accession>A0A917GYZ0</accession>
<dbReference type="RefSeq" id="WP_188453484.1">
    <property type="nucleotide sequence ID" value="NZ_BMFR01000001.1"/>
</dbReference>
<dbReference type="GO" id="GO:0046872">
    <property type="term" value="F:metal ion binding"/>
    <property type="evidence" value="ECO:0007669"/>
    <property type="project" value="UniProtKB-KW"/>
</dbReference>
<dbReference type="InterPro" id="IPR029052">
    <property type="entry name" value="Metallo-depent_PP-like"/>
</dbReference>
<comment type="similarity">
    <text evidence="1 2">Belongs to the metallophosphoesterase superfamily. YfcE family.</text>
</comment>
<gene>
    <name evidence="4" type="ORF">GCM10011398_02010</name>
</gene>
<dbReference type="Proteomes" id="UP000622860">
    <property type="component" value="Unassembled WGS sequence"/>
</dbReference>
<dbReference type="EMBL" id="BMFR01000001">
    <property type="protein sequence ID" value="GGG62303.1"/>
    <property type="molecule type" value="Genomic_DNA"/>
</dbReference>
<dbReference type="PANTHER" id="PTHR11124">
    <property type="entry name" value="VACUOLAR SORTING PROTEIN VPS29"/>
    <property type="match status" value="1"/>
</dbReference>